<reference evidence="2" key="1">
    <citation type="submission" date="2016-11" db="UniProtKB">
        <authorList>
            <consortium name="WormBaseParasite"/>
        </authorList>
    </citation>
    <scope>IDENTIFICATION</scope>
</reference>
<dbReference type="PANTHER" id="PTHR11567">
    <property type="entry name" value="ACID PHOSPHATASE-RELATED"/>
    <property type="match status" value="1"/>
</dbReference>
<protein>
    <submittedName>
        <fullName evidence="2">DNA-directed RNA polymerase</fullName>
    </submittedName>
</protein>
<organism evidence="1 2">
    <name type="scientific">Steinernema glaseri</name>
    <dbReference type="NCBI Taxonomy" id="37863"/>
    <lineage>
        <taxon>Eukaryota</taxon>
        <taxon>Metazoa</taxon>
        <taxon>Ecdysozoa</taxon>
        <taxon>Nematoda</taxon>
        <taxon>Chromadorea</taxon>
        <taxon>Rhabditida</taxon>
        <taxon>Tylenchina</taxon>
        <taxon>Panagrolaimomorpha</taxon>
        <taxon>Strongyloidoidea</taxon>
        <taxon>Steinernematidae</taxon>
        <taxon>Steinernema</taxon>
    </lineage>
</organism>
<keyword evidence="1" id="KW-1185">Reference proteome</keyword>
<evidence type="ECO:0000313" key="1">
    <source>
        <dbReference type="Proteomes" id="UP000095287"/>
    </source>
</evidence>
<dbReference type="PANTHER" id="PTHR11567:SF198">
    <property type="entry name" value="HISTIDINE ACID PHOSPHATASE"/>
    <property type="match status" value="1"/>
</dbReference>
<dbReference type="SUPFAM" id="SSF53254">
    <property type="entry name" value="Phosphoglycerate mutase-like"/>
    <property type="match status" value="1"/>
</dbReference>
<dbReference type="Gene3D" id="3.40.50.1240">
    <property type="entry name" value="Phosphoglycerate mutase-like"/>
    <property type="match status" value="1"/>
</dbReference>
<dbReference type="InterPro" id="IPR029033">
    <property type="entry name" value="His_PPase_superfam"/>
</dbReference>
<dbReference type="WBParaSite" id="L893_g15550.t1">
    <property type="protein sequence ID" value="L893_g15550.t1"/>
    <property type="gene ID" value="L893_g15550"/>
</dbReference>
<dbReference type="GO" id="GO:0016791">
    <property type="term" value="F:phosphatase activity"/>
    <property type="evidence" value="ECO:0007669"/>
    <property type="project" value="UniProtKB-ARBA"/>
</dbReference>
<name>A0A1I7YEM6_9BILA</name>
<dbReference type="AlphaFoldDB" id="A0A1I7YEM6"/>
<dbReference type="Proteomes" id="UP000095287">
    <property type="component" value="Unplaced"/>
</dbReference>
<accession>A0A1I7YEM6</accession>
<dbReference type="InterPro" id="IPR050645">
    <property type="entry name" value="Histidine_acid_phosphatase"/>
</dbReference>
<sequence length="396" mass="45251">MATDNEGNPFPLCPRASELEQMQMQTQAFRNLAREHEDFLISLEKLCGEKLSVKDSLSVYGVFDAIMILKKHNQPLPEWVTPALLDRLNTIFDAQLMLKFGQTGEFGGNIIRLRGGTKAKTILNRLEEKWSCFASRNETRACLWYGRLKFYGFATHDMTLWGMLTPFGIVEKVFGKHHEIDHAASVTFELWNVDGKPMVNVVFLKNPGWNEEFQSITHLLEGCPEERKFCPLPTVIASVRKFFPEDVAEECKPKNTKKERRSAGYGRSRRADATPTFSFYNGFRCWNWLVEILECECQHVCEAMDTGESCVEEPKEDSLLEGHGEMVGDQSCVTERFSVFVLGSGFYNMHIHTHFDPGTTLLPQYQKAILSTLIYWNTTSSSLGNHDQRLSSFEKI</sequence>
<proteinExistence type="predicted"/>
<evidence type="ECO:0000313" key="2">
    <source>
        <dbReference type="WBParaSite" id="L893_g15550.t1"/>
    </source>
</evidence>